<reference evidence="2" key="1">
    <citation type="submission" date="2015-10" db="EMBL/GenBank/DDBJ databases">
        <authorList>
            <person name="Gilbert D.G."/>
        </authorList>
    </citation>
    <scope>NUCLEOTIDE SEQUENCE</scope>
</reference>
<proteinExistence type="predicted"/>
<accession>A0A160V841</accession>
<dbReference type="InterPro" id="IPR000073">
    <property type="entry name" value="AB_hydrolase_1"/>
</dbReference>
<evidence type="ECO:0000259" key="1">
    <source>
        <dbReference type="Pfam" id="PF12697"/>
    </source>
</evidence>
<gene>
    <name evidence="2" type="ORF">MGWOODY_Clf3015</name>
</gene>
<dbReference type="InterPro" id="IPR029058">
    <property type="entry name" value="AB_hydrolase_fold"/>
</dbReference>
<sequence>MAGTMVQAAASVVSGKFTLIGTSFAANVALRQALLAPESVEALVLISPTSIRPAASAPTQTLDEMKARLSAHPENIPSLPFGLIDNLTQEQALAARLGGTVNDSEVESRLGDVQCATLSLFGLADKTVESQATAIYREKIPNSNVSIVYDAGHLIALDRPEALIDAVTDYVERRETFIVGRQRQIINP</sequence>
<dbReference type="Pfam" id="PF12697">
    <property type="entry name" value="Abhydrolase_6"/>
    <property type="match status" value="1"/>
</dbReference>
<dbReference type="InterPro" id="IPR050266">
    <property type="entry name" value="AB_hydrolase_sf"/>
</dbReference>
<dbReference type="EMBL" id="FAXA01000044">
    <property type="protein sequence ID" value="CUV01315.1"/>
    <property type="molecule type" value="Genomic_DNA"/>
</dbReference>
<organism evidence="2">
    <name type="scientific">hydrothermal vent metagenome</name>
    <dbReference type="NCBI Taxonomy" id="652676"/>
    <lineage>
        <taxon>unclassified sequences</taxon>
        <taxon>metagenomes</taxon>
        <taxon>ecological metagenomes</taxon>
    </lineage>
</organism>
<dbReference type="AlphaFoldDB" id="A0A160V841"/>
<name>A0A160V841_9ZZZZ</name>
<dbReference type="Gene3D" id="3.40.50.1820">
    <property type="entry name" value="alpha/beta hydrolase"/>
    <property type="match status" value="1"/>
</dbReference>
<dbReference type="PANTHER" id="PTHR43798">
    <property type="entry name" value="MONOACYLGLYCEROL LIPASE"/>
    <property type="match status" value="1"/>
</dbReference>
<protein>
    <recommendedName>
        <fullName evidence="1">AB hydrolase-1 domain-containing protein</fullName>
    </recommendedName>
</protein>
<evidence type="ECO:0000313" key="2">
    <source>
        <dbReference type="EMBL" id="CUV01315.1"/>
    </source>
</evidence>
<feature type="domain" description="AB hydrolase-1" evidence="1">
    <location>
        <begin position="10"/>
        <end position="166"/>
    </location>
</feature>
<dbReference type="SUPFAM" id="SSF53474">
    <property type="entry name" value="alpha/beta-Hydrolases"/>
    <property type="match status" value="1"/>
</dbReference>